<evidence type="ECO:0000256" key="9">
    <source>
        <dbReference type="SAM" id="Phobius"/>
    </source>
</evidence>
<dbReference type="Proteomes" id="UP001075001">
    <property type="component" value="Unassembled WGS sequence"/>
</dbReference>
<dbReference type="InterPro" id="IPR002326">
    <property type="entry name" value="Cyt_c1"/>
</dbReference>
<feature type="transmembrane region" description="Helical" evidence="9">
    <location>
        <begin position="242"/>
        <end position="259"/>
    </location>
</feature>
<keyword evidence="5 9" id="KW-1133">Transmembrane helix</keyword>
<evidence type="ECO:0000256" key="10">
    <source>
        <dbReference type="SAM" id="SignalP"/>
    </source>
</evidence>
<evidence type="ECO:0000256" key="2">
    <source>
        <dbReference type="ARBA" id="ARBA00022617"/>
    </source>
</evidence>
<protein>
    <submittedName>
        <fullName evidence="12">Cytochrome c1</fullName>
    </submittedName>
</protein>
<feature type="chain" id="PRO_5046587096" evidence="10">
    <location>
        <begin position="24"/>
        <end position="274"/>
    </location>
</feature>
<dbReference type="PRINTS" id="PR00603">
    <property type="entry name" value="CYTOCHROMEC1"/>
</dbReference>
<feature type="domain" description="Cytochrome c" evidence="11">
    <location>
        <begin position="45"/>
        <end position="231"/>
    </location>
</feature>
<keyword evidence="7 9" id="KW-0472">Membrane</keyword>
<evidence type="ECO:0000256" key="5">
    <source>
        <dbReference type="ARBA" id="ARBA00022989"/>
    </source>
</evidence>
<keyword evidence="10" id="KW-0732">Signal</keyword>
<sequence length="274" mass="31283">MMTRLLKFSVLCLSLLGLGFAWAKEPTPVRQDWSFSGITGQYDKDQLRRGMQVYEEKCRACHGMKYLTFRTLTRPGGPELTLEEAKSIASGYQFPDIQDDGQVGERDGTLNDSFISPYLNVQEARYLNNGTEPVDLSYIVRARSYDRGFPQFLFDAFLPYTDQGADYVFALLTGYRPDDPEMKANRYFPGGVINMPKPLTDGEIHWQTASQIAETEEQYARDVTAFLAWAADPDLRARKQQGIYVMGYLTMMLGLLWVLRRMKRRSPKSARESG</sequence>
<accession>A0ABT6EJP2</accession>
<dbReference type="Gene3D" id="1.10.760.10">
    <property type="entry name" value="Cytochrome c-like domain"/>
    <property type="match status" value="1"/>
</dbReference>
<dbReference type="InterPro" id="IPR009056">
    <property type="entry name" value="Cyt_c-like_dom"/>
</dbReference>
<evidence type="ECO:0000256" key="1">
    <source>
        <dbReference type="ARBA" id="ARBA00004370"/>
    </source>
</evidence>
<dbReference type="PANTHER" id="PTHR10266">
    <property type="entry name" value="CYTOCHROME C1"/>
    <property type="match status" value="1"/>
</dbReference>
<dbReference type="Pfam" id="PF02167">
    <property type="entry name" value="Cytochrom_C1"/>
    <property type="match status" value="1"/>
</dbReference>
<evidence type="ECO:0000256" key="4">
    <source>
        <dbReference type="ARBA" id="ARBA00022723"/>
    </source>
</evidence>
<keyword evidence="13" id="KW-1185">Reference proteome</keyword>
<evidence type="ECO:0000313" key="13">
    <source>
        <dbReference type="Proteomes" id="UP001075001"/>
    </source>
</evidence>
<dbReference type="EMBL" id="JAPQEX020000001">
    <property type="protein sequence ID" value="MDG1644475.1"/>
    <property type="molecule type" value="Genomic_DNA"/>
</dbReference>
<keyword evidence="3 9" id="KW-0812">Transmembrane</keyword>
<dbReference type="SUPFAM" id="SSF46626">
    <property type="entry name" value="Cytochrome c"/>
    <property type="match status" value="1"/>
</dbReference>
<evidence type="ECO:0000256" key="8">
    <source>
        <dbReference type="PROSITE-ProRule" id="PRU00433"/>
    </source>
</evidence>
<comment type="subcellular location">
    <subcellularLocation>
        <location evidence="1">Membrane</location>
    </subcellularLocation>
</comment>
<keyword evidence="6 8" id="KW-0408">Iron</keyword>
<proteinExistence type="predicted"/>
<evidence type="ECO:0000259" key="11">
    <source>
        <dbReference type="PROSITE" id="PS51007"/>
    </source>
</evidence>
<dbReference type="InterPro" id="IPR036909">
    <property type="entry name" value="Cyt_c-like_dom_sf"/>
</dbReference>
<keyword evidence="2 8" id="KW-0349">Heme</keyword>
<evidence type="ECO:0000256" key="6">
    <source>
        <dbReference type="ARBA" id="ARBA00023004"/>
    </source>
</evidence>
<comment type="caution">
    <text evidence="12">The sequence shown here is derived from an EMBL/GenBank/DDBJ whole genome shotgun (WGS) entry which is preliminary data.</text>
</comment>
<evidence type="ECO:0000256" key="7">
    <source>
        <dbReference type="ARBA" id="ARBA00023136"/>
    </source>
</evidence>
<dbReference type="PANTHER" id="PTHR10266:SF3">
    <property type="entry name" value="CYTOCHROME C1, HEME PROTEIN, MITOCHONDRIAL"/>
    <property type="match status" value="1"/>
</dbReference>
<name>A0ABT6EJP2_9ENTR</name>
<feature type="signal peptide" evidence="10">
    <location>
        <begin position="1"/>
        <end position="23"/>
    </location>
</feature>
<dbReference type="PROSITE" id="PS51007">
    <property type="entry name" value="CYTC"/>
    <property type="match status" value="1"/>
</dbReference>
<reference evidence="12" key="1">
    <citation type="submission" date="2023-03" db="EMBL/GenBank/DDBJ databases">
        <title>identification of new KPC variant in Klebsiella huaxiensis from the Hospital Sewage Samples in China.</title>
        <authorList>
            <person name="Wu Y."/>
        </authorList>
    </citation>
    <scope>NUCLEOTIDE SEQUENCE</scope>
    <source>
        <strain evidence="12">ZR-9</strain>
    </source>
</reference>
<gene>
    <name evidence="12" type="ORF">OXR69_021745</name>
</gene>
<keyword evidence="4 8" id="KW-0479">Metal-binding</keyword>
<organism evidence="12 13">
    <name type="scientific">Klebsiella huaxiensis</name>
    <dbReference type="NCBI Taxonomy" id="2153354"/>
    <lineage>
        <taxon>Bacteria</taxon>
        <taxon>Pseudomonadati</taxon>
        <taxon>Pseudomonadota</taxon>
        <taxon>Gammaproteobacteria</taxon>
        <taxon>Enterobacterales</taxon>
        <taxon>Enterobacteriaceae</taxon>
        <taxon>Klebsiella/Raoultella group</taxon>
        <taxon>Klebsiella</taxon>
    </lineage>
</organism>
<evidence type="ECO:0000256" key="3">
    <source>
        <dbReference type="ARBA" id="ARBA00022692"/>
    </source>
</evidence>
<evidence type="ECO:0000313" key="12">
    <source>
        <dbReference type="EMBL" id="MDG1644475.1"/>
    </source>
</evidence>